<name>A0A9P7XIF6_9FUNG</name>
<reference evidence="1" key="1">
    <citation type="submission" date="2021-06" db="EMBL/GenBank/DDBJ databases">
        <title>Genome Sequence of Mortierella hyaline Strain SCG-10, a Cold-Adapted, Nitrate-Reducing Fungus Isolated from Soil in Minnesota, USA.</title>
        <authorList>
            <person name="Aldossari N."/>
        </authorList>
    </citation>
    <scope>NUCLEOTIDE SEQUENCE</scope>
    <source>
        <strain evidence="1">SCG-10</strain>
    </source>
</reference>
<protein>
    <submittedName>
        <fullName evidence="1">Uncharacterized protein</fullName>
    </submittedName>
</protein>
<dbReference type="OrthoDB" id="2402609at2759"/>
<keyword evidence="2" id="KW-1185">Reference proteome</keyword>
<dbReference type="EMBL" id="JAHRHY010000027">
    <property type="protein sequence ID" value="KAG9061009.1"/>
    <property type="molecule type" value="Genomic_DNA"/>
</dbReference>
<gene>
    <name evidence="1" type="ORF">KI688_007839</name>
</gene>
<comment type="caution">
    <text evidence="1">The sequence shown here is derived from an EMBL/GenBank/DDBJ whole genome shotgun (WGS) entry which is preliminary data.</text>
</comment>
<accession>A0A9P7XIF6</accession>
<proteinExistence type="predicted"/>
<dbReference type="Proteomes" id="UP000707451">
    <property type="component" value="Unassembled WGS sequence"/>
</dbReference>
<evidence type="ECO:0000313" key="1">
    <source>
        <dbReference type="EMBL" id="KAG9061009.1"/>
    </source>
</evidence>
<sequence>MVLSEQPWSSRRLKELVVLIGIGMSLDKDATNLAEMADTTSVKAVLAPKSTRRSINVILNQIAQLQDLKVLNLSGDLDYHLAEDCRKGIPLVLIVGLDKLRSLSKLRRVYVSGWEDEMSAKEAEWMSIHWLQLEYIHNREGGAGSVWREFLTTLNHLLQHAYFASK</sequence>
<evidence type="ECO:0000313" key="2">
    <source>
        <dbReference type="Proteomes" id="UP000707451"/>
    </source>
</evidence>
<organism evidence="1 2">
    <name type="scientific">Linnemannia hyalina</name>
    <dbReference type="NCBI Taxonomy" id="64524"/>
    <lineage>
        <taxon>Eukaryota</taxon>
        <taxon>Fungi</taxon>
        <taxon>Fungi incertae sedis</taxon>
        <taxon>Mucoromycota</taxon>
        <taxon>Mortierellomycotina</taxon>
        <taxon>Mortierellomycetes</taxon>
        <taxon>Mortierellales</taxon>
        <taxon>Mortierellaceae</taxon>
        <taxon>Linnemannia</taxon>
    </lineage>
</organism>
<dbReference type="AlphaFoldDB" id="A0A9P7XIF6"/>